<feature type="region of interest" description="Disordered" evidence="1">
    <location>
        <begin position="28"/>
        <end position="147"/>
    </location>
</feature>
<evidence type="ECO:0000313" key="3">
    <source>
        <dbReference type="Proteomes" id="UP000054107"/>
    </source>
</evidence>
<sequence length="147" mass="16313">MHTANEVNLKQWDKKFKPQFDCAAIKDGNSMRVKYASPSSKKGKRGADEPHWIKTSYYAKNDTKLSEPRSSGKPDGAQPKGNKHSTLKEKRSNKRKSSGKARRQSSKRLGTKYSSGRNPSGTKHSKSSSAEPTDVKHSGEHTHSDSN</sequence>
<reference evidence="2 3" key="1">
    <citation type="submission" date="2014-09" db="EMBL/GenBank/DDBJ databases">
        <authorList>
            <person name="Ellenberger Sabrina"/>
        </authorList>
    </citation>
    <scope>NUCLEOTIDE SEQUENCE [LARGE SCALE GENOMIC DNA]</scope>
    <source>
        <strain evidence="2 3">CBS 412.66</strain>
    </source>
</reference>
<keyword evidence="3" id="KW-1185">Reference proteome</keyword>
<proteinExistence type="predicted"/>
<feature type="compositionally biased region" description="Basic and acidic residues" evidence="1">
    <location>
        <begin position="133"/>
        <end position="147"/>
    </location>
</feature>
<accession>A0A0B7NT43</accession>
<feature type="compositionally biased region" description="Polar residues" evidence="1">
    <location>
        <begin position="112"/>
        <end position="131"/>
    </location>
</feature>
<evidence type="ECO:0000256" key="1">
    <source>
        <dbReference type="SAM" id="MobiDB-lite"/>
    </source>
</evidence>
<name>A0A0B7NT43_9FUNG</name>
<gene>
    <name evidence="2" type="primary">PARPA_12727.1 scaffold 45468</name>
</gene>
<evidence type="ECO:0000313" key="2">
    <source>
        <dbReference type="EMBL" id="CEP18423.1"/>
    </source>
</evidence>
<organism evidence="2 3">
    <name type="scientific">Parasitella parasitica</name>
    <dbReference type="NCBI Taxonomy" id="35722"/>
    <lineage>
        <taxon>Eukaryota</taxon>
        <taxon>Fungi</taxon>
        <taxon>Fungi incertae sedis</taxon>
        <taxon>Mucoromycota</taxon>
        <taxon>Mucoromycotina</taxon>
        <taxon>Mucoromycetes</taxon>
        <taxon>Mucorales</taxon>
        <taxon>Mucorineae</taxon>
        <taxon>Mucoraceae</taxon>
        <taxon>Parasitella</taxon>
    </lineage>
</organism>
<dbReference type="Proteomes" id="UP000054107">
    <property type="component" value="Unassembled WGS sequence"/>
</dbReference>
<dbReference type="AlphaFoldDB" id="A0A0B7NT43"/>
<feature type="compositionally biased region" description="Basic residues" evidence="1">
    <location>
        <begin position="81"/>
        <end position="110"/>
    </location>
</feature>
<dbReference type="EMBL" id="LN733835">
    <property type="protein sequence ID" value="CEP18423.1"/>
    <property type="molecule type" value="Genomic_DNA"/>
</dbReference>
<protein>
    <submittedName>
        <fullName evidence="2">Uncharacterized protein</fullName>
    </submittedName>
</protein>
<feature type="compositionally biased region" description="Basic and acidic residues" evidence="1">
    <location>
        <begin position="61"/>
        <end position="72"/>
    </location>
</feature>